<dbReference type="PROSITE" id="PS51257">
    <property type="entry name" value="PROKAR_LIPOPROTEIN"/>
    <property type="match status" value="1"/>
</dbReference>
<gene>
    <name evidence="7" type="ORF">CWS01_16340</name>
</gene>
<name>A0A2N0YZM3_9BACI</name>
<evidence type="ECO:0000313" key="8">
    <source>
        <dbReference type="Proteomes" id="UP000233375"/>
    </source>
</evidence>
<dbReference type="FunFam" id="3.40.50.1980:FF:000017">
    <property type="entry name" value="ABC transporter substrate-binding protein"/>
    <property type="match status" value="1"/>
</dbReference>
<evidence type="ECO:0000313" key="7">
    <source>
        <dbReference type="EMBL" id="PKG22695.1"/>
    </source>
</evidence>
<keyword evidence="8" id="KW-1185">Reference proteome</keyword>
<comment type="caution">
    <text evidence="7">The sequence shown here is derived from an EMBL/GenBank/DDBJ whole genome shotgun (WGS) entry which is preliminary data.</text>
</comment>
<dbReference type="SUPFAM" id="SSF53807">
    <property type="entry name" value="Helical backbone' metal receptor"/>
    <property type="match status" value="1"/>
</dbReference>
<comment type="subcellular location">
    <subcellularLocation>
        <location evidence="1">Cell membrane</location>
        <topology evidence="1">Lipid-anchor</topology>
    </subcellularLocation>
</comment>
<dbReference type="GO" id="GO:0005886">
    <property type="term" value="C:plasma membrane"/>
    <property type="evidence" value="ECO:0007669"/>
    <property type="project" value="UniProtKB-SubCell"/>
</dbReference>
<dbReference type="PROSITE" id="PS50983">
    <property type="entry name" value="FE_B12_PBP"/>
    <property type="match status" value="1"/>
</dbReference>
<dbReference type="InterPro" id="IPR002491">
    <property type="entry name" value="ABC_transptr_periplasmic_BD"/>
</dbReference>
<feature type="signal peptide" evidence="5">
    <location>
        <begin position="1"/>
        <end position="18"/>
    </location>
</feature>
<evidence type="ECO:0000256" key="4">
    <source>
        <dbReference type="ARBA" id="ARBA00022729"/>
    </source>
</evidence>
<dbReference type="GO" id="GO:0030288">
    <property type="term" value="C:outer membrane-bounded periplasmic space"/>
    <property type="evidence" value="ECO:0007669"/>
    <property type="project" value="TreeGrafter"/>
</dbReference>
<reference evidence="7 8" key="1">
    <citation type="journal article" date="2003" name="Int. J. Syst. Evol. Microbiol.">
        <title>Bacillus nealsonii sp. nov., isolated from a spacecraft-assembly facility, whose spores are gamma-radiation resistant.</title>
        <authorList>
            <person name="Venkateswaran K."/>
            <person name="Kempf M."/>
            <person name="Chen F."/>
            <person name="Satomi M."/>
            <person name="Nicholson W."/>
            <person name="Kern R."/>
        </authorList>
    </citation>
    <scope>NUCLEOTIDE SEQUENCE [LARGE SCALE GENOMIC DNA]</scope>
    <source>
        <strain evidence="7 8">FO-92</strain>
    </source>
</reference>
<accession>A0A2N0YZM3</accession>
<dbReference type="PANTHER" id="PTHR30532:SF26">
    <property type="entry name" value="IRON(3+)-HYDROXAMATE-BINDING PROTEIN FHUD"/>
    <property type="match status" value="1"/>
</dbReference>
<evidence type="ECO:0000259" key="6">
    <source>
        <dbReference type="PROSITE" id="PS50983"/>
    </source>
</evidence>
<evidence type="ECO:0000256" key="3">
    <source>
        <dbReference type="ARBA" id="ARBA00022448"/>
    </source>
</evidence>
<keyword evidence="4 5" id="KW-0732">Signal</keyword>
<dbReference type="GO" id="GO:1901678">
    <property type="term" value="P:iron coordination entity transport"/>
    <property type="evidence" value="ECO:0007669"/>
    <property type="project" value="UniProtKB-ARBA"/>
</dbReference>
<comment type="similarity">
    <text evidence="2">Belongs to the bacterial solute-binding protein 8 family.</text>
</comment>
<dbReference type="PANTHER" id="PTHR30532">
    <property type="entry name" value="IRON III DICITRATE-BINDING PERIPLASMIC PROTEIN"/>
    <property type="match status" value="1"/>
</dbReference>
<dbReference type="AlphaFoldDB" id="A0A2N0YZM3"/>
<dbReference type="CDD" id="cd01138">
    <property type="entry name" value="FeuA"/>
    <property type="match status" value="1"/>
</dbReference>
<sequence length="305" mass="34169">MKKLFIPVLLLLVLLVSACGNKSTEETTGDSAKKTKKDTITYQSENGPVEVPANPKRVVALTNAGDVLALGVNLVGVETWSKQSPIYEEQLKDVEVVSDEDLEKIIELNPDLIIGASTNKNLDKLKEIAPTVTYTYGKLDYLTQHLEIGKLLNKEKEAQSWIDSFKAEAKATGEEIKAKIGEDATVSVIESYEKEIGVFGDSWGRGTEVLYQAMGLKMPDKVKEMTSKDGYYMLSQEVLPEYVGDYLIVSKYNDQDSSYQNTETYKQMPAVKNNHVFEADGNAFLFNDPLTLEYQLKFFKENFLK</sequence>
<dbReference type="InterPro" id="IPR051313">
    <property type="entry name" value="Bact_iron-sidero_bind"/>
</dbReference>
<dbReference type="Gene3D" id="3.40.50.1980">
    <property type="entry name" value="Nitrogenase molybdenum iron protein domain"/>
    <property type="match status" value="2"/>
</dbReference>
<evidence type="ECO:0000256" key="2">
    <source>
        <dbReference type="ARBA" id="ARBA00008814"/>
    </source>
</evidence>
<organism evidence="7 8">
    <name type="scientific">Niallia nealsonii</name>
    <dbReference type="NCBI Taxonomy" id="115979"/>
    <lineage>
        <taxon>Bacteria</taxon>
        <taxon>Bacillati</taxon>
        <taxon>Bacillota</taxon>
        <taxon>Bacilli</taxon>
        <taxon>Bacillales</taxon>
        <taxon>Bacillaceae</taxon>
        <taxon>Niallia</taxon>
    </lineage>
</organism>
<dbReference type="OrthoDB" id="2241086at2"/>
<dbReference type="RefSeq" id="WP_101178245.1">
    <property type="nucleotide sequence ID" value="NZ_PISE01000037.1"/>
</dbReference>
<evidence type="ECO:0000256" key="1">
    <source>
        <dbReference type="ARBA" id="ARBA00004193"/>
    </source>
</evidence>
<dbReference type="EMBL" id="PISE01000037">
    <property type="protein sequence ID" value="PKG22695.1"/>
    <property type="molecule type" value="Genomic_DNA"/>
</dbReference>
<dbReference type="Pfam" id="PF01497">
    <property type="entry name" value="Peripla_BP_2"/>
    <property type="match status" value="1"/>
</dbReference>
<proteinExistence type="inferred from homology"/>
<dbReference type="Proteomes" id="UP000233375">
    <property type="component" value="Unassembled WGS sequence"/>
</dbReference>
<feature type="domain" description="Fe/B12 periplasmic-binding" evidence="6">
    <location>
        <begin position="57"/>
        <end position="305"/>
    </location>
</feature>
<evidence type="ECO:0000256" key="5">
    <source>
        <dbReference type="SAM" id="SignalP"/>
    </source>
</evidence>
<feature type="chain" id="PRO_5038511511" evidence="5">
    <location>
        <begin position="19"/>
        <end position="305"/>
    </location>
</feature>
<keyword evidence="3" id="KW-0813">Transport</keyword>
<protein>
    <submittedName>
        <fullName evidence="7">ABC transporter substrate-binding protein</fullName>
    </submittedName>
</protein>